<sequence length="248" mass="26121">MKKNNNGLKKTLILGTLALAISIPTGVGAASAASVTGTNATKLTQTQLTQMTSRLGIDLNALLQQLLQGQYPVVTNPSTGTSNPGHGQPSVPSQPSQPSTPSVPSTPSQPSTGNGNNGNTGAEVPDSSFATQVVTLVNQERAKAGLGALKMSNATLNKMAMDKAKDMYNNGYFDHNSPTYGSPFDMMKQYGINFSYAGENIAKGQRTPQEVMTAWMNSSGHRANILGANFTTIGVAYYNGVWVQEFIS</sequence>
<protein>
    <submittedName>
        <fullName evidence="4">Putative YkwD family protein</fullName>
    </submittedName>
</protein>
<dbReference type="Gene3D" id="3.40.33.10">
    <property type="entry name" value="CAP"/>
    <property type="match status" value="1"/>
</dbReference>
<evidence type="ECO:0000313" key="5">
    <source>
        <dbReference type="Proteomes" id="UP000256869"/>
    </source>
</evidence>
<dbReference type="PANTHER" id="PTHR31157">
    <property type="entry name" value="SCP DOMAIN-CONTAINING PROTEIN"/>
    <property type="match status" value="1"/>
</dbReference>
<feature type="compositionally biased region" description="Low complexity" evidence="1">
    <location>
        <begin position="88"/>
        <end position="121"/>
    </location>
</feature>
<feature type="compositionally biased region" description="Polar residues" evidence="1">
    <location>
        <begin position="74"/>
        <end position="85"/>
    </location>
</feature>
<dbReference type="Proteomes" id="UP000256869">
    <property type="component" value="Unassembled WGS sequence"/>
</dbReference>
<name>A0A3D9ITK5_9BACL</name>
<comment type="caution">
    <text evidence="4">The sequence shown here is derived from an EMBL/GenBank/DDBJ whole genome shotgun (WGS) entry which is preliminary data.</text>
</comment>
<keyword evidence="5" id="KW-1185">Reference proteome</keyword>
<dbReference type="CDD" id="cd05379">
    <property type="entry name" value="CAP_bacterial"/>
    <property type="match status" value="1"/>
</dbReference>
<dbReference type="PANTHER" id="PTHR31157:SF1">
    <property type="entry name" value="SCP DOMAIN-CONTAINING PROTEIN"/>
    <property type="match status" value="1"/>
</dbReference>
<feature type="chain" id="PRO_5017818693" evidence="2">
    <location>
        <begin position="30"/>
        <end position="248"/>
    </location>
</feature>
<feature type="domain" description="SCP" evidence="3">
    <location>
        <begin position="135"/>
        <end position="240"/>
    </location>
</feature>
<reference evidence="4 5" key="1">
    <citation type="submission" date="2018-07" db="EMBL/GenBank/DDBJ databases">
        <title>Genomic Encyclopedia of Type Strains, Phase III (KMG-III): the genomes of soil and plant-associated and newly described type strains.</title>
        <authorList>
            <person name="Whitman W."/>
        </authorList>
    </citation>
    <scope>NUCLEOTIDE SEQUENCE [LARGE SCALE GENOMIC DNA]</scope>
    <source>
        <strain evidence="4 5">CECT 8236</strain>
    </source>
</reference>
<proteinExistence type="predicted"/>
<evidence type="ECO:0000256" key="1">
    <source>
        <dbReference type="SAM" id="MobiDB-lite"/>
    </source>
</evidence>
<dbReference type="Pfam" id="PF00188">
    <property type="entry name" value="CAP"/>
    <property type="match status" value="1"/>
</dbReference>
<accession>A0A3D9ITK5</accession>
<feature type="signal peptide" evidence="2">
    <location>
        <begin position="1"/>
        <end position="29"/>
    </location>
</feature>
<evidence type="ECO:0000313" key="4">
    <source>
        <dbReference type="EMBL" id="RED65101.1"/>
    </source>
</evidence>
<dbReference type="EMBL" id="QRDY01000002">
    <property type="protein sequence ID" value="RED65101.1"/>
    <property type="molecule type" value="Genomic_DNA"/>
</dbReference>
<evidence type="ECO:0000256" key="2">
    <source>
        <dbReference type="SAM" id="SignalP"/>
    </source>
</evidence>
<gene>
    <name evidence="4" type="ORF">DFP95_102523</name>
</gene>
<evidence type="ECO:0000259" key="3">
    <source>
        <dbReference type="Pfam" id="PF00188"/>
    </source>
</evidence>
<dbReference type="OrthoDB" id="9783944at2"/>
<dbReference type="SUPFAM" id="SSF55797">
    <property type="entry name" value="PR-1-like"/>
    <property type="match status" value="1"/>
</dbReference>
<organism evidence="4 5">
    <name type="scientific">Cohnella lupini</name>
    <dbReference type="NCBI Taxonomy" id="1294267"/>
    <lineage>
        <taxon>Bacteria</taxon>
        <taxon>Bacillati</taxon>
        <taxon>Bacillota</taxon>
        <taxon>Bacilli</taxon>
        <taxon>Bacillales</taxon>
        <taxon>Paenibacillaceae</taxon>
        <taxon>Cohnella</taxon>
    </lineage>
</organism>
<feature type="region of interest" description="Disordered" evidence="1">
    <location>
        <begin position="74"/>
        <end position="125"/>
    </location>
</feature>
<keyword evidence="2" id="KW-0732">Signal</keyword>
<dbReference type="RefSeq" id="WP_115991827.1">
    <property type="nucleotide sequence ID" value="NZ_QRDY01000002.1"/>
</dbReference>
<dbReference type="AlphaFoldDB" id="A0A3D9ITK5"/>
<dbReference type="InterPro" id="IPR014044">
    <property type="entry name" value="CAP_dom"/>
</dbReference>
<dbReference type="InterPro" id="IPR035940">
    <property type="entry name" value="CAP_sf"/>
</dbReference>